<evidence type="ECO:0000313" key="2">
    <source>
        <dbReference type="Proteomes" id="UP001239111"/>
    </source>
</evidence>
<accession>A0ACC2N1Q4</accession>
<dbReference type="EMBL" id="CM056744">
    <property type="protein sequence ID" value="KAJ8664979.1"/>
    <property type="molecule type" value="Genomic_DNA"/>
</dbReference>
<gene>
    <name evidence="1" type="ORF">QAD02_006641</name>
</gene>
<comment type="caution">
    <text evidence="1">The sequence shown here is derived from an EMBL/GenBank/DDBJ whole genome shotgun (WGS) entry which is preliminary data.</text>
</comment>
<evidence type="ECO:0000313" key="1">
    <source>
        <dbReference type="EMBL" id="KAJ8664979.1"/>
    </source>
</evidence>
<sequence length="181" mass="21358">MLLHQLTNTTIILFIAAGVQTILILFIFAKRQIMRFSLRSRRGPHTPIAYDTEKALRKEIERRIQVIPRIQFEPHLQECYQRSLDACHQSSTYYRVKTVNGLKILDTHIMNRDSSYKRHPNENIRRFLINVLPATFNDNGQHLIHEFCDLYERARHDPSKFKSEDYATYSKILLKLIDASS</sequence>
<organism evidence="1 2">
    <name type="scientific">Eretmocerus hayati</name>
    <dbReference type="NCBI Taxonomy" id="131215"/>
    <lineage>
        <taxon>Eukaryota</taxon>
        <taxon>Metazoa</taxon>
        <taxon>Ecdysozoa</taxon>
        <taxon>Arthropoda</taxon>
        <taxon>Hexapoda</taxon>
        <taxon>Insecta</taxon>
        <taxon>Pterygota</taxon>
        <taxon>Neoptera</taxon>
        <taxon>Endopterygota</taxon>
        <taxon>Hymenoptera</taxon>
        <taxon>Apocrita</taxon>
        <taxon>Proctotrupomorpha</taxon>
        <taxon>Chalcidoidea</taxon>
        <taxon>Aphelinidae</taxon>
        <taxon>Aphelininae</taxon>
        <taxon>Eretmocerus</taxon>
    </lineage>
</organism>
<protein>
    <submittedName>
        <fullName evidence="1">Uncharacterized protein</fullName>
    </submittedName>
</protein>
<name>A0ACC2N1Q4_9HYME</name>
<proteinExistence type="predicted"/>
<dbReference type="Proteomes" id="UP001239111">
    <property type="component" value="Chromosome 4"/>
</dbReference>
<reference evidence="1" key="1">
    <citation type="submission" date="2023-04" db="EMBL/GenBank/DDBJ databases">
        <title>A chromosome-level genome assembly of the parasitoid wasp Eretmocerus hayati.</title>
        <authorList>
            <person name="Zhong Y."/>
            <person name="Liu S."/>
            <person name="Liu Y."/>
        </authorList>
    </citation>
    <scope>NUCLEOTIDE SEQUENCE</scope>
    <source>
        <strain evidence="1">ZJU_SS_LIU_2023</strain>
    </source>
</reference>
<keyword evidence="2" id="KW-1185">Reference proteome</keyword>